<evidence type="ECO:0000256" key="1">
    <source>
        <dbReference type="SAM" id="SignalP"/>
    </source>
</evidence>
<evidence type="ECO:0000313" key="3">
    <source>
        <dbReference type="Proteomes" id="UP000218437"/>
    </source>
</evidence>
<gene>
    <name evidence="2" type="ORF">CNX70_27115</name>
</gene>
<keyword evidence="3" id="KW-1185">Reference proteome</keyword>
<sequence length="200" mass="20356">MKNLYLRSMLAAACAVTLAACGGSGGNLYLSGQVSNLAKDGLILLNDGERLPVPAGQSSFVFTKLVKTDDRYDISIAEQPKGAVCSITNGSGKATSYSVSTTVVSCTTNTYPLSGKITGLTAGGLRLVMGPNGISPLAGTDSYKFDSVPDGAPYSISILPPQPTGLKCRFQGSTSTDGSDTVGTMGSAPTIAATLDCTPQ</sequence>
<dbReference type="PROSITE" id="PS51257">
    <property type="entry name" value="PROKAR_LIPOPROTEIN"/>
    <property type="match status" value="1"/>
</dbReference>
<proteinExistence type="predicted"/>
<protein>
    <recommendedName>
        <fullName evidence="4">Lipoprotein</fullName>
    </recommendedName>
</protein>
<reference evidence="2 3" key="1">
    <citation type="submission" date="2017-09" db="EMBL/GenBank/DDBJ databases">
        <title>Complete genome sequence of Janthinobacterium svalbardensis PAMC 27463.</title>
        <authorList>
            <person name="Cho Y.-J."/>
            <person name="Cho A."/>
            <person name="Kim O.-S."/>
            <person name="Lee J.-I."/>
        </authorList>
    </citation>
    <scope>NUCLEOTIDE SEQUENCE [LARGE SCALE GENOMIC DNA]</scope>
    <source>
        <strain evidence="2 3">PAMC 27463</strain>
    </source>
</reference>
<dbReference type="Proteomes" id="UP000218437">
    <property type="component" value="Chromosome"/>
</dbReference>
<evidence type="ECO:0000313" key="2">
    <source>
        <dbReference type="EMBL" id="ATD63417.1"/>
    </source>
</evidence>
<dbReference type="EMBL" id="CP023422">
    <property type="protein sequence ID" value="ATD63417.1"/>
    <property type="molecule type" value="Genomic_DNA"/>
</dbReference>
<keyword evidence="1" id="KW-0732">Signal</keyword>
<name>A0A290X2Q3_9BURK</name>
<organism evidence="2 3">
    <name type="scientific">Janthinobacterium svalbardensis</name>
    <dbReference type="NCBI Taxonomy" id="368607"/>
    <lineage>
        <taxon>Bacteria</taxon>
        <taxon>Pseudomonadati</taxon>
        <taxon>Pseudomonadota</taxon>
        <taxon>Betaproteobacteria</taxon>
        <taxon>Burkholderiales</taxon>
        <taxon>Oxalobacteraceae</taxon>
        <taxon>Janthinobacterium</taxon>
    </lineage>
</organism>
<evidence type="ECO:0008006" key="4">
    <source>
        <dbReference type="Google" id="ProtNLM"/>
    </source>
</evidence>
<accession>A0A290X2Q3</accession>
<dbReference type="KEGG" id="jsv:CNX70_27115"/>
<dbReference type="AlphaFoldDB" id="A0A290X2Q3"/>
<dbReference type="RefSeq" id="WP_096238088.1">
    <property type="nucleotide sequence ID" value="NZ_CP023422.1"/>
</dbReference>
<feature type="chain" id="PRO_5011973631" description="Lipoprotein" evidence="1">
    <location>
        <begin position="20"/>
        <end position="200"/>
    </location>
</feature>
<feature type="signal peptide" evidence="1">
    <location>
        <begin position="1"/>
        <end position="19"/>
    </location>
</feature>